<feature type="compositionally biased region" description="Basic and acidic residues" evidence="1">
    <location>
        <begin position="408"/>
        <end position="417"/>
    </location>
</feature>
<dbReference type="AlphaFoldDB" id="A0A0D9WCX1"/>
<dbReference type="EnsemblPlants" id="LPERR05G03260.1">
    <property type="protein sequence ID" value="LPERR05G03260.1"/>
    <property type="gene ID" value="LPERR05G03260"/>
</dbReference>
<organism evidence="2 3">
    <name type="scientific">Leersia perrieri</name>
    <dbReference type="NCBI Taxonomy" id="77586"/>
    <lineage>
        <taxon>Eukaryota</taxon>
        <taxon>Viridiplantae</taxon>
        <taxon>Streptophyta</taxon>
        <taxon>Embryophyta</taxon>
        <taxon>Tracheophyta</taxon>
        <taxon>Spermatophyta</taxon>
        <taxon>Magnoliopsida</taxon>
        <taxon>Liliopsida</taxon>
        <taxon>Poales</taxon>
        <taxon>Poaceae</taxon>
        <taxon>BOP clade</taxon>
        <taxon>Oryzoideae</taxon>
        <taxon>Oryzeae</taxon>
        <taxon>Oryzinae</taxon>
        <taxon>Leersia</taxon>
    </lineage>
</organism>
<reference evidence="2" key="3">
    <citation type="submission" date="2015-04" db="UniProtKB">
        <authorList>
            <consortium name="EnsemblPlants"/>
        </authorList>
    </citation>
    <scope>IDENTIFICATION</scope>
</reference>
<protein>
    <submittedName>
        <fullName evidence="2">Uncharacterized protein</fullName>
    </submittedName>
</protein>
<proteinExistence type="predicted"/>
<name>A0A0D9WCX1_9ORYZ</name>
<evidence type="ECO:0000313" key="3">
    <source>
        <dbReference type="Proteomes" id="UP000032180"/>
    </source>
</evidence>
<evidence type="ECO:0000256" key="1">
    <source>
        <dbReference type="SAM" id="MobiDB-lite"/>
    </source>
</evidence>
<accession>A0A0D9WCX1</accession>
<reference evidence="3" key="2">
    <citation type="submission" date="2013-12" db="EMBL/GenBank/DDBJ databases">
        <authorList>
            <person name="Yu Y."/>
            <person name="Lee S."/>
            <person name="de Baynast K."/>
            <person name="Wissotski M."/>
            <person name="Liu L."/>
            <person name="Talag J."/>
            <person name="Goicoechea J."/>
            <person name="Angelova A."/>
            <person name="Jetty R."/>
            <person name="Kudrna D."/>
            <person name="Golser W."/>
            <person name="Rivera L."/>
            <person name="Zhang J."/>
            <person name="Wing R."/>
        </authorList>
    </citation>
    <scope>NUCLEOTIDE SEQUENCE</scope>
</reference>
<dbReference type="Proteomes" id="UP000032180">
    <property type="component" value="Chromosome 5"/>
</dbReference>
<feature type="region of interest" description="Disordered" evidence="1">
    <location>
        <begin position="293"/>
        <end position="344"/>
    </location>
</feature>
<dbReference type="HOGENOM" id="CLU_610276_0_0_1"/>
<sequence length="449" mass="46176">MLLKSYFSRKCYKNNMILTLGILGNLLTSLVSTISFTLSTRDTNLGHFGSNNNESSVPHSVSSAEFTEGTSFPLVTWSLSNISTAEVPFPKVFFLLFFLSPFAFSPLAWEFSAELPASFSPPACGFSIELSVSITAIATVASHARISLNLSKELYTPRKTDTAFESIITLSSIPFKSSISTLPVSFSRSSTSSIFPAQSLVRATLSLSIACSGLASCVARATNASSLHSPVSTASLFPNFTGALSSMRTLACSTRTASRNIPFTVGTLVKDAASDPPAPPTSLDPNKSILTSAATSASSLAERPSPEVGTSKAATSPRAASHDSAATASTTRTSGEAQQSIAAANATATGAEAAATAASSREAGGSAAVRSSDAARRVAVAAVTSADEESPAVRSSLLRSTAAAARDSGGERARSRSGEGVSCGEGPSVESLCCAEASMEGSARPRERA</sequence>
<dbReference type="Gramene" id="LPERR05G03260.1">
    <property type="protein sequence ID" value="LPERR05G03260.1"/>
    <property type="gene ID" value="LPERR05G03260"/>
</dbReference>
<reference evidence="2 3" key="1">
    <citation type="submission" date="2012-08" db="EMBL/GenBank/DDBJ databases">
        <title>Oryza genome evolution.</title>
        <authorList>
            <person name="Wing R.A."/>
        </authorList>
    </citation>
    <scope>NUCLEOTIDE SEQUENCE</scope>
</reference>
<feature type="compositionally biased region" description="Low complexity" evidence="1">
    <location>
        <begin position="322"/>
        <end position="334"/>
    </location>
</feature>
<feature type="region of interest" description="Disordered" evidence="1">
    <location>
        <begin position="383"/>
        <end position="428"/>
    </location>
</feature>
<keyword evidence="3" id="KW-1185">Reference proteome</keyword>
<feature type="compositionally biased region" description="Low complexity" evidence="1">
    <location>
        <begin position="392"/>
        <end position="407"/>
    </location>
</feature>
<evidence type="ECO:0000313" key="2">
    <source>
        <dbReference type="EnsemblPlants" id="LPERR05G03260.1"/>
    </source>
</evidence>